<evidence type="ECO:0008006" key="3">
    <source>
        <dbReference type="Google" id="ProtNLM"/>
    </source>
</evidence>
<dbReference type="OrthoDB" id="9772295at2"/>
<reference evidence="1" key="1">
    <citation type="journal article" date="2014" name="Int. J. Syst. Evol. Microbiol.">
        <title>Complete genome sequence of Corynebacterium casei LMG S-19264T (=DSM 44701T), isolated from a smear-ripened cheese.</title>
        <authorList>
            <consortium name="US DOE Joint Genome Institute (JGI-PGF)"/>
            <person name="Walter F."/>
            <person name="Albersmeier A."/>
            <person name="Kalinowski J."/>
            <person name="Ruckert C."/>
        </authorList>
    </citation>
    <scope>NUCLEOTIDE SEQUENCE</scope>
    <source>
        <strain evidence="1">KCTC 32020</strain>
    </source>
</reference>
<reference evidence="1" key="2">
    <citation type="submission" date="2020-09" db="EMBL/GenBank/DDBJ databases">
        <authorList>
            <person name="Sun Q."/>
            <person name="Kim S."/>
        </authorList>
    </citation>
    <scope>NUCLEOTIDE SEQUENCE</scope>
    <source>
        <strain evidence="1">KCTC 32020</strain>
    </source>
</reference>
<comment type="caution">
    <text evidence="1">The sequence shown here is derived from an EMBL/GenBank/DDBJ whole genome shotgun (WGS) entry which is preliminary data.</text>
</comment>
<dbReference type="EMBL" id="BNCF01000003">
    <property type="protein sequence ID" value="GHE28335.1"/>
    <property type="molecule type" value="Genomic_DNA"/>
</dbReference>
<dbReference type="InterPro" id="IPR014917">
    <property type="entry name" value="DUF1800"/>
</dbReference>
<dbReference type="RefSeq" id="WP_146474302.1">
    <property type="nucleotide sequence ID" value="NZ_BNCF01000003.1"/>
</dbReference>
<dbReference type="AlphaFoldDB" id="A0A919D907"/>
<accession>A0A919D907</accession>
<dbReference type="Proteomes" id="UP000636453">
    <property type="component" value="Unassembled WGS sequence"/>
</dbReference>
<evidence type="ECO:0000313" key="2">
    <source>
        <dbReference type="Proteomes" id="UP000636453"/>
    </source>
</evidence>
<keyword evidence="2" id="KW-1185">Reference proteome</keyword>
<name>A0A919D907_9GAMM</name>
<protein>
    <recommendedName>
        <fullName evidence="3">DUF1800 domain-containing protein</fullName>
    </recommendedName>
</protein>
<dbReference type="Pfam" id="PF08811">
    <property type="entry name" value="DUF1800"/>
    <property type="match status" value="1"/>
</dbReference>
<proteinExistence type="predicted"/>
<organism evidence="1 2">
    <name type="scientific">Vulcaniibacterium thermophilum</name>
    <dbReference type="NCBI Taxonomy" id="1169913"/>
    <lineage>
        <taxon>Bacteria</taxon>
        <taxon>Pseudomonadati</taxon>
        <taxon>Pseudomonadota</taxon>
        <taxon>Gammaproteobacteria</taxon>
        <taxon>Lysobacterales</taxon>
        <taxon>Lysobacteraceae</taxon>
        <taxon>Vulcaniibacterium</taxon>
    </lineage>
</organism>
<sequence length="466" mass="50543">MNASLAQASALNRFGLGARPGDLEAAHDPRGGLLRQITPEAARLPDHGLPDSAAYLREELALLRELRRGRQTDAASNDAAARRTVTNGRGRLRQAVARELDVRYRHAATTPHGFAERLVRFWSNHFAISADKRAAALYAAPMEREAVRPHVFGRFADLLLAVEQHPGMLRYLDNVRSVGEGSPLAQRAAARRKLGLNENLAREILELHTLGVDGGYGQTDVTELARALTGWGTALPRDFERDGEIERAFVFREAAHEAGARRVLGRRYGESGVRQGEAILHDLAVHPATARHVSRKLAAHFVADDPPPALVERMTQAWLRSGGALTAVYRALIDSEEAWSPHARKFRTPDDLILAALRAAGTTAPIATLHPLLTLLGQPPFTARSPAGFPDDATPWAGADALYKRVQVAQRLSALAPEARPDPLAIARGALGARLDADTATAVRRAESARAGLAVLFASPAFQWRS</sequence>
<evidence type="ECO:0000313" key="1">
    <source>
        <dbReference type="EMBL" id="GHE28335.1"/>
    </source>
</evidence>
<gene>
    <name evidence="1" type="ORF">GCM10007167_07280</name>
</gene>